<feature type="region of interest" description="Disordered" evidence="1">
    <location>
        <begin position="1"/>
        <end position="65"/>
    </location>
</feature>
<dbReference type="AlphaFoldDB" id="A0A0K1Q4V1"/>
<dbReference type="KEGG" id="llu:AKJ09_07524"/>
<evidence type="ECO:0000313" key="3">
    <source>
        <dbReference type="Proteomes" id="UP000064967"/>
    </source>
</evidence>
<evidence type="ECO:0000256" key="1">
    <source>
        <dbReference type="SAM" id="MobiDB-lite"/>
    </source>
</evidence>
<dbReference type="EMBL" id="CP012333">
    <property type="protein sequence ID" value="AKV00861.1"/>
    <property type="molecule type" value="Genomic_DNA"/>
</dbReference>
<organism evidence="2 3">
    <name type="scientific">Labilithrix luteola</name>
    <dbReference type="NCBI Taxonomy" id="1391654"/>
    <lineage>
        <taxon>Bacteria</taxon>
        <taxon>Pseudomonadati</taxon>
        <taxon>Myxococcota</taxon>
        <taxon>Polyangia</taxon>
        <taxon>Polyangiales</taxon>
        <taxon>Labilitrichaceae</taxon>
        <taxon>Labilithrix</taxon>
    </lineage>
</organism>
<feature type="compositionally biased region" description="Low complexity" evidence="1">
    <location>
        <begin position="23"/>
        <end position="39"/>
    </location>
</feature>
<dbReference type="Proteomes" id="UP000064967">
    <property type="component" value="Chromosome"/>
</dbReference>
<gene>
    <name evidence="2" type="ORF">AKJ09_07524</name>
</gene>
<protein>
    <submittedName>
        <fullName evidence="2">Uncharacterized protein</fullName>
    </submittedName>
</protein>
<keyword evidence="3" id="KW-1185">Reference proteome</keyword>
<accession>A0A0K1Q4V1</accession>
<feature type="compositionally biased region" description="Basic and acidic residues" evidence="1">
    <location>
        <begin position="46"/>
        <end position="65"/>
    </location>
</feature>
<evidence type="ECO:0000313" key="2">
    <source>
        <dbReference type="EMBL" id="AKV00861.1"/>
    </source>
</evidence>
<sequence>MGASGVLVAQAVAAPSEPPVDNRAPVVVPAPERPSPAVRARPRAVKGGEPELTRNATFERDRPLG</sequence>
<name>A0A0K1Q4V1_9BACT</name>
<reference evidence="2 3" key="1">
    <citation type="submission" date="2015-08" db="EMBL/GenBank/DDBJ databases">
        <authorList>
            <person name="Babu N.S."/>
            <person name="Beckwith C.J."/>
            <person name="Beseler K.G."/>
            <person name="Brison A."/>
            <person name="Carone J.V."/>
            <person name="Caskin T.P."/>
            <person name="Diamond M."/>
            <person name="Durham M.E."/>
            <person name="Foxe J.M."/>
            <person name="Go M."/>
            <person name="Henderson B.A."/>
            <person name="Jones I.B."/>
            <person name="McGettigan J.A."/>
            <person name="Micheletti S.J."/>
            <person name="Nasrallah M.E."/>
            <person name="Ortiz D."/>
            <person name="Piller C.R."/>
            <person name="Privatt S.R."/>
            <person name="Schneider S.L."/>
            <person name="Sharp S."/>
            <person name="Smith T.C."/>
            <person name="Stanton J.D."/>
            <person name="Ullery H.E."/>
            <person name="Wilson R.J."/>
            <person name="Serrano M.G."/>
            <person name="Buck G."/>
            <person name="Lee V."/>
            <person name="Wang Y."/>
            <person name="Carvalho R."/>
            <person name="Voegtly L."/>
            <person name="Shi R."/>
            <person name="Duckworth R."/>
            <person name="Johnson A."/>
            <person name="Loviza R."/>
            <person name="Walstead R."/>
            <person name="Shah Z."/>
            <person name="Kiflezghi M."/>
            <person name="Wade K."/>
            <person name="Ball S.L."/>
            <person name="Bradley K.W."/>
            <person name="Asai D.J."/>
            <person name="Bowman C.A."/>
            <person name="Russell D.A."/>
            <person name="Pope W.H."/>
            <person name="Jacobs-Sera D."/>
            <person name="Hendrix R.W."/>
            <person name="Hatfull G.F."/>
        </authorList>
    </citation>
    <scope>NUCLEOTIDE SEQUENCE [LARGE SCALE GENOMIC DNA]</scope>
    <source>
        <strain evidence="2 3">DSM 27648</strain>
    </source>
</reference>
<proteinExistence type="predicted"/>